<dbReference type="EMBL" id="GEDG01025882">
    <property type="protein sequence ID" value="JAP14932.1"/>
    <property type="molecule type" value="Transcribed_RNA"/>
</dbReference>
<protein>
    <submittedName>
        <fullName evidence="1">Putative ovule protein</fullName>
    </submittedName>
</protein>
<organism evidence="1">
    <name type="scientific">Solanum chacoense</name>
    <name type="common">Chaco potato</name>
    <dbReference type="NCBI Taxonomy" id="4108"/>
    <lineage>
        <taxon>Eukaryota</taxon>
        <taxon>Viridiplantae</taxon>
        <taxon>Streptophyta</taxon>
        <taxon>Embryophyta</taxon>
        <taxon>Tracheophyta</taxon>
        <taxon>Spermatophyta</taxon>
        <taxon>Magnoliopsida</taxon>
        <taxon>eudicotyledons</taxon>
        <taxon>Gunneridae</taxon>
        <taxon>Pentapetalae</taxon>
        <taxon>asterids</taxon>
        <taxon>lamiids</taxon>
        <taxon>Solanales</taxon>
        <taxon>Solanaceae</taxon>
        <taxon>Solanoideae</taxon>
        <taxon>Solaneae</taxon>
        <taxon>Solanum</taxon>
    </lineage>
</organism>
<proteinExistence type="predicted"/>
<name>A0A0V0H3I0_SOLCH</name>
<sequence>MGFRIQRFASYIPQFRTLSPQQCSITIATLIYNYICQVGLALVRTLMFRPFRHFIKHVVSRMPEALQPPLMVFLHPKTLLLANKRQYNHK</sequence>
<reference evidence="1" key="1">
    <citation type="submission" date="2015-12" db="EMBL/GenBank/DDBJ databases">
        <title>Gene expression during late stages of embryo sac development: a critical building block for successful pollen-pistil interactions.</title>
        <authorList>
            <person name="Liu Y."/>
            <person name="Joly V."/>
            <person name="Sabar M."/>
            <person name="Matton D.P."/>
        </authorList>
    </citation>
    <scope>NUCLEOTIDE SEQUENCE</scope>
</reference>
<accession>A0A0V0H3I0</accession>
<dbReference type="AlphaFoldDB" id="A0A0V0H3I0"/>
<evidence type="ECO:0000313" key="1">
    <source>
        <dbReference type="EMBL" id="JAP14932.1"/>
    </source>
</evidence>